<dbReference type="AlphaFoldDB" id="A1SUH2"/>
<dbReference type="OrthoDB" id="9342512at2"/>
<evidence type="ECO:0000259" key="5">
    <source>
        <dbReference type="Pfam" id="PF13407"/>
    </source>
</evidence>
<sequence length="357" mass="38918">MKSIFCGLRPHLYTILTLLCSLIFSHSALATSRWDGPRTGPSAKSGKTIVYVAEDLKNAGILGVGEGVREAARVIGWSLIVLDIGSIESQRARVFDKALKLKPDGLIIGGVDALKNNKYLQLFANAGIPVASWHSSPFPGPVEGTPIFINITTDSLAVARAAANYAIEKSSGKAGVVIFTDSRYAIAMKKAELMGDIIHASPKSTLLSVEDIALDTTAKEMNQIIPELLQRYGNHWTHAIGINDLYFDHAVVPLILAGKSSDEAPINISAGDGSASAFMRIRNHEYQAATIPEPLLLHGWQLIDELNRRVAGEDPSGYVNPPYTVTTENIDNYSRALTPFDPDNNYRRFYTKIWLGK</sequence>
<dbReference type="PANTHER" id="PTHR46847">
    <property type="entry name" value="D-ALLOSE-BINDING PERIPLASMIC PROTEIN-RELATED"/>
    <property type="match status" value="1"/>
</dbReference>
<evidence type="ECO:0000313" key="7">
    <source>
        <dbReference type="Proteomes" id="UP000000639"/>
    </source>
</evidence>
<keyword evidence="3 4" id="KW-0732">Signal</keyword>
<reference evidence="6 7" key="1">
    <citation type="submission" date="2007-01" db="EMBL/GenBank/DDBJ databases">
        <title>Complete sequence of Psychromonas ingrahamii 37.</title>
        <authorList>
            <consortium name="US DOE Joint Genome Institute"/>
            <person name="Copeland A."/>
            <person name="Lucas S."/>
            <person name="Lapidus A."/>
            <person name="Barry K."/>
            <person name="Detter J.C."/>
            <person name="Glavina del Rio T."/>
            <person name="Hammon N."/>
            <person name="Israni S."/>
            <person name="Dalin E."/>
            <person name="Tice H."/>
            <person name="Pitluck S."/>
            <person name="Thompson L.S."/>
            <person name="Brettin T."/>
            <person name="Bruce D."/>
            <person name="Han C."/>
            <person name="Tapia R."/>
            <person name="Schmutz J."/>
            <person name="Larimer F."/>
            <person name="Land M."/>
            <person name="Hauser L."/>
            <person name="Kyrpides N."/>
            <person name="Ivanova N."/>
            <person name="Staley J."/>
            <person name="Richardson P."/>
        </authorList>
    </citation>
    <scope>NUCLEOTIDE SEQUENCE [LARGE SCALE GENOMIC DNA]</scope>
    <source>
        <strain evidence="6 7">37</strain>
    </source>
</reference>
<gene>
    <name evidence="6" type="ordered locus">Ping_1312</name>
</gene>
<evidence type="ECO:0000313" key="6">
    <source>
        <dbReference type="EMBL" id="ABM03137.1"/>
    </source>
</evidence>
<comment type="similarity">
    <text evidence="2">Belongs to the bacterial solute-binding protein 2 family.</text>
</comment>
<feature type="chain" id="PRO_5002637004" evidence="4">
    <location>
        <begin position="31"/>
        <end position="357"/>
    </location>
</feature>
<evidence type="ECO:0000256" key="1">
    <source>
        <dbReference type="ARBA" id="ARBA00004196"/>
    </source>
</evidence>
<evidence type="ECO:0000256" key="2">
    <source>
        <dbReference type="ARBA" id="ARBA00007639"/>
    </source>
</evidence>
<evidence type="ECO:0000256" key="4">
    <source>
        <dbReference type="SAM" id="SignalP"/>
    </source>
</evidence>
<proteinExistence type="inferred from homology"/>
<feature type="signal peptide" evidence="4">
    <location>
        <begin position="1"/>
        <end position="30"/>
    </location>
</feature>
<dbReference type="KEGG" id="pin:Ping_1312"/>
<dbReference type="Gene3D" id="3.40.50.2300">
    <property type="match status" value="2"/>
</dbReference>
<feature type="domain" description="Periplasmic binding protein" evidence="5">
    <location>
        <begin position="49"/>
        <end position="313"/>
    </location>
</feature>
<dbReference type="GO" id="GO:0055085">
    <property type="term" value="P:transmembrane transport"/>
    <property type="evidence" value="ECO:0007669"/>
    <property type="project" value="UniProtKB-ARBA"/>
</dbReference>
<organism evidence="6 7">
    <name type="scientific">Psychromonas ingrahamii (strain DSM 17664 / CCUG 51855 / 37)</name>
    <dbReference type="NCBI Taxonomy" id="357804"/>
    <lineage>
        <taxon>Bacteria</taxon>
        <taxon>Pseudomonadati</taxon>
        <taxon>Pseudomonadota</taxon>
        <taxon>Gammaproteobacteria</taxon>
        <taxon>Alteromonadales</taxon>
        <taxon>Psychromonadaceae</taxon>
        <taxon>Psychromonas</taxon>
    </lineage>
</organism>
<comment type="subcellular location">
    <subcellularLocation>
        <location evidence="1">Cell envelope</location>
    </subcellularLocation>
</comment>
<dbReference type="GO" id="GO:0030313">
    <property type="term" value="C:cell envelope"/>
    <property type="evidence" value="ECO:0007669"/>
    <property type="project" value="UniProtKB-SubCell"/>
</dbReference>
<dbReference type="HOGENOM" id="CLU_064461_0_0_6"/>
<dbReference type="PANTHER" id="PTHR46847:SF1">
    <property type="entry name" value="D-ALLOSE-BINDING PERIPLASMIC PROTEIN-RELATED"/>
    <property type="match status" value="1"/>
</dbReference>
<dbReference type="InterPro" id="IPR025997">
    <property type="entry name" value="SBP_2_dom"/>
</dbReference>
<dbReference type="eggNOG" id="COG1879">
    <property type="taxonomic scope" value="Bacteria"/>
</dbReference>
<protein>
    <submittedName>
        <fullName evidence="6">Monosaccharide ABC transporter substrate-binding protein, CUT2 family</fullName>
    </submittedName>
</protein>
<dbReference type="EMBL" id="CP000510">
    <property type="protein sequence ID" value="ABM03137.1"/>
    <property type="molecule type" value="Genomic_DNA"/>
</dbReference>
<dbReference type="Proteomes" id="UP000000639">
    <property type="component" value="Chromosome"/>
</dbReference>
<dbReference type="GO" id="GO:0030246">
    <property type="term" value="F:carbohydrate binding"/>
    <property type="evidence" value="ECO:0007669"/>
    <property type="project" value="UniProtKB-ARBA"/>
</dbReference>
<keyword evidence="7" id="KW-1185">Reference proteome</keyword>
<evidence type="ECO:0000256" key="3">
    <source>
        <dbReference type="ARBA" id="ARBA00022729"/>
    </source>
</evidence>
<dbReference type="Pfam" id="PF13407">
    <property type="entry name" value="Peripla_BP_4"/>
    <property type="match status" value="1"/>
</dbReference>
<dbReference type="InterPro" id="IPR028082">
    <property type="entry name" value="Peripla_BP_I"/>
</dbReference>
<dbReference type="STRING" id="357804.Ping_1312"/>
<accession>A1SUH2</accession>
<dbReference type="SUPFAM" id="SSF53822">
    <property type="entry name" value="Periplasmic binding protein-like I"/>
    <property type="match status" value="1"/>
</dbReference>
<name>A1SUH2_PSYIN</name>